<reference evidence="12 13" key="2">
    <citation type="submission" date="2008-08" db="EMBL/GenBank/DDBJ databases">
        <authorList>
            <person name="Fulton L."/>
            <person name="Clifton S."/>
            <person name="Fulton B."/>
            <person name="Xu J."/>
            <person name="Minx P."/>
            <person name="Pepin K.H."/>
            <person name="Johnson M."/>
            <person name="Bhonagiri V."/>
            <person name="Nash W.E."/>
            <person name="Mardis E.R."/>
            <person name="Wilson R.K."/>
        </authorList>
    </citation>
    <scope>NUCLEOTIDE SEQUENCE [LARGE SCALE GENOMIC DNA]</scope>
    <source>
        <strain evidence="12 13">ATCC 29176</strain>
    </source>
</reference>
<dbReference type="SUPFAM" id="SSF64438">
    <property type="entry name" value="CNF1/YfiH-like putative cysteine hydrolases"/>
    <property type="match status" value="1"/>
</dbReference>
<evidence type="ECO:0000256" key="1">
    <source>
        <dbReference type="ARBA" id="ARBA00000553"/>
    </source>
</evidence>
<keyword evidence="6" id="KW-0378">Hydrolase</keyword>
<keyword evidence="7" id="KW-0862">Zinc</keyword>
<comment type="catalytic activity">
    <reaction evidence="1">
        <text>inosine + phosphate = alpha-D-ribose 1-phosphate + hypoxanthine</text>
        <dbReference type="Rhea" id="RHEA:27646"/>
        <dbReference type="ChEBI" id="CHEBI:17368"/>
        <dbReference type="ChEBI" id="CHEBI:17596"/>
        <dbReference type="ChEBI" id="CHEBI:43474"/>
        <dbReference type="ChEBI" id="CHEBI:57720"/>
        <dbReference type="EC" id="2.4.2.1"/>
    </reaction>
    <physiologicalReaction direction="left-to-right" evidence="1">
        <dbReference type="Rhea" id="RHEA:27647"/>
    </physiologicalReaction>
</comment>
<dbReference type="GO" id="GO:0016787">
    <property type="term" value="F:hydrolase activity"/>
    <property type="evidence" value="ECO:0007669"/>
    <property type="project" value="UniProtKB-KW"/>
</dbReference>
<dbReference type="eggNOG" id="COG1496">
    <property type="taxonomic scope" value="Bacteria"/>
</dbReference>
<evidence type="ECO:0000313" key="13">
    <source>
        <dbReference type="Proteomes" id="UP000003254"/>
    </source>
</evidence>
<dbReference type="GO" id="GO:0017061">
    <property type="term" value="F:S-methyl-5-thioadenosine phosphorylase activity"/>
    <property type="evidence" value="ECO:0007669"/>
    <property type="project" value="UniProtKB-EC"/>
</dbReference>
<gene>
    <name evidence="12" type="ORF">RUMLAC_02000</name>
</gene>
<evidence type="ECO:0000256" key="3">
    <source>
        <dbReference type="ARBA" id="ARBA00007353"/>
    </source>
</evidence>
<evidence type="ECO:0000256" key="11">
    <source>
        <dbReference type="RuleBase" id="RU361274"/>
    </source>
</evidence>
<comment type="catalytic activity">
    <reaction evidence="9">
        <text>adenosine + phosphate = alpha-D-ribose 1-phosphate + adenine</text>
        <dbReference type="Rhea" id="RHEA:27642"/>
        <dbReference type="ChEBI" id="CHEBI:16335"/>
        <dbReference type="ChEBI" id="CHEBI:16708"/>
        <dbReference type="ChEBI" id="CHEBI:43474"/>
        <dbReference type="ChEBI" id="CHEBI:57720"/>
        <dbReference type="EC" id="2.4.2.1"/>
    </reaction>
    <physiologicalReaction direction="left-to-right" evidence="9">
        <dbReference type="Rhea" id="RHEA:27643"/>
    </physiologicalReaction>
</comment>
<dbReference type="InterPro" id="IPR038371">
    <property type="entry name" value="Cu_polyphenol_OxRdtase_sf"/>
</dbReference>
<evidence type="ECO:0000256" key="4">
    <source>
        <dbReference type="ARBA" id="ARBA00022679"/>
    </source>
</evidence>
<dbReference type="NCBIfam" id="TIGR00726">
    <property type="entry name" value="peptidoglycan editing factor PgeF"/>
    <property type="match status" value="1"/>
</dbReference>
<comment type="catalytic activity">
    <reaction evidence="8">
        <text>adenosine + H2O + H(+) = inosine + NH4(+)</text>
        <dbReference type="Rhea" id="RHEA:24408"/>
        <dbReference type="ChEBI" id="CHEBI:15377"/>
        <dbReference type="ChEBI" id="CHEBI:15378"/>
        <dbReference type="ChEBI" id="CHEBI:16335"/>
        <dbReference type="ChEBI" id="CHEBI:17596"/>
        <dbReference type="ChEBI" id="CHEBI:28938"/>
        <dbReference type="EC" id="3.5.4.4"/>
    </reaction>
    <physiologicalReaction direction="left-to-right" evidence="8">
        <dbReference type="Rhea" id="RHEA:24409"/>
    </physiologicalReaction>
</comment>
<comment type="function">
    <text evidence="2">Purine nucleoside enzyme that catalyzes the phosphorolysis of adenosine and inosine nucleosides, yielding D-ribose 1-phosphate and the respective free bases, adenine and hypoxanthine. Also catalyzes the phosphorolysis of S-methyl-5'-thioadenosine into adenine and S-methyl-5-thio-alpha-D-ribose 1-phosphate. Also has adenosine deaminase activity.</text>
</comment>
<evidence type="ECO:0000256" key="7">
    <source>
        <dbReference type="ARBA" id="ARBA00022833"/>
    </source>
</evidence>
<dbReference type="PANTHER" id="PTHR30616:SF2">
    <property type="entry name" value="PURINE NUCLEOSIDE PHOSPHORYLASE LACC1"/>
    <property type="match status" value="1"/>
</dbReference>
<evidence type="ECO:0000256" key="6">
    <source>
        <dbReference type="ARBA" id="ARBA00022801"/>
    </source>
</evidence>
<proteinExistence type="inferred from homology"/>
<organism evidence="12 13">
    <name type="scientific">[Ruminococcus] lactaris ATCC 29176</name>
    <dbReference type="NCBI Taxonomy" id="471875"/>
    <lineage>
        <taxon>Bacteria</taxon>
        <taxon>Bacillati</taxon>
        <taxon>Bacillota</taxon>
        <taxon>Clostridia</taxon>
        <taxon>Lachnospirales</taxon>
        <taxon>Lachnospiraceae</taxon>
        <taxon>Mediterraneibacter</taxon>
    </lineage>
</organism>
<evidence type="ECO:0000256" key="9">
    <source>
        <dbReference type="ARBA" id="ARBA00048968"/>
    </source>
</evidence>
<dbReference type="InterPro" id="IPR003730">
    <property type="entry name" value="Cu_polyphenol_OxRdtase"/>
</dbReference>
<comment type="caution">
    <text evidence="12">The sequence shown here is derived from an EMBL/GenBank/DDBJ whole genome shotgun (WGS) entry which is preliminary data.</text>
</comment>
<dbReference type="GO" id="GO:0005507">
    <property type="term" value="F:copper ion binding"/>
    <property type="evidence" value="ECO:0007669"/>
    <property type="project" value="TreeGrafter"/>
</dbReference>
<reference evidence="12 13" key="1">
    <citation type="submission" date="2008-08" db="EMBL/GenBank/DDBJ databases">
        <title>Draft genome sequence of Ruminococcus lactaris ATCC 29176.</title>
        <authorList>
            <person name="Sudarsanam P."/>
            <person name="Ley R."/>
            <person name="Guruge J."/>
            <person name="Turnbaugh P.J."/>
            <person name="Mahowald M."/>
            <person name="Liep D."/>
            <person name="Gordon J."/>
        </authorList>
    </citation>
    <scope>NUCLEOTIDE SEQUENCE [LARGE SCALE GENOMIC DNA]</scope>
    <source>
        <strain evidence="12 13">ATCC 29176</strain>
    </source>
</reference>
<comment type="similarity">
    <text evidence="3 11">Belongs to the purine nucleoside phosphorylase YfiH/LACC1 family.</text>
</comment>
<keyword evidence="5" id="KW-0479">Metal-binding</keyword>
<dbReference type="CDD" id="cd16833">
    <property type="entry name" value="YfiH"/>
    <property type="match status" value="1"/>
</dbReference>
<name>B5CRA0_9FIRM</name>
<comment type="catalytic activity">
    <reaction evidence="10">
        <text>S-methyl-5'-thioadenosine + phosphate = 5-(methylsulfanyl)-alpha-D-ribose 1-phosphate + adenine</text>
        <dbReference type="Rhea" id="RHEA:11852"/>
        <dbReference type="ChEBI" id="CHEBI:16708"/>
        <dbReference type="ChEBI" id="CHEBI:17509"/>
        <dbReference type="ChEBI" id="CHEBI:43474"/>
        <dbReference type="ChEBI" id="CHEBI:58533"/>
        <dbReference type="EC" id="2.4.2.28"/>
    </reaction>
    <physiologicalReaction direction="left-to-right" evidence="10">
        <dbReference type="Rhea" id="RHEA:11853"/>
    </physiologicalReaction>
</comment>
<dbReference type="Pfam" id="PF02578">
    <property type="entry name" value="Cu-oxidase_4"/>
    <property type="match status" value="1"/>
</dbReference>
<dbReference type="PANTHER" id="PTHR30616">
    <property type="entry name" value="UNCHARACTERIZED PROTEIN YFIH"/>
    <property type="match status" value="1"/>
</dbReference>
<accession>B5CRA0</accession>
<dbReference type="EMBL" id="ABOU02000046">
    <property type="protein sequence ID" value="EDY32262.1"/>
    <property type="molecule type" value="Genomic_DNA"/>
</dbReference>
<keyword evidence="4" id="KW-0808">Transferase</keyword>
<protein>
    <recommendedName>
        <fullName evidence="11">Purine nucleoside phosphorylase</fullName>
    </recommendedName>
</protein>
<evidence type="ECO:0000256" key="2">
    <source>
        <dbReference type="ARBA" id="ARBA00003215"/>
    </source>
</evidence>
<dbReference type="Proteomes" id="UP000003254">
    <property type="component" value="Unassembled WGS sequence"/>
</dbReference>
<dbReference type="Gene3D" id="3.60.140.10">
    <property type="entry name" value="CNF1/YfiH-like putative cysteine hydrolases"/>
    <property type="match status" value="1"/>
</dbReference>
<evidence type="ECO:0000256" key="8">
    <source>
        <dbReference type="ARBA" id="ARBA00047989"/>
    </source>
</evidence>
<sequence>MKMALGLKYKNEESILEEAGTVTPFLEFPLFKNTGIVRHGFSTRLGGVSKGYYSSMNLSFERGDDPEAVRENFRRMGAAIGVSCEDMVLSKQTHTTNVRIVTEEDRGKGILKERDYTDVDGLITDRPGICLVTSYADCVPLYFVDPVRKVIGLSHSGWRGTVGKIGKHTVELMQETFGCRPEEILAAVGPSVCMDCYEVSEEVIDKFREAFDKENWDQLFYKKANGKYQLNLWKANELIFLESGILAEHMAITNVCTHCNSEILYSHRTMGNKRGNLCAFLALK</sequence>
<evidence type="ECO:0000256" key="10">
    <source>
        <dbReference type="ARBA" id="ARBA00049893"/>
    </source>
</evidence>
<evidence type="ECO:0000256" key="5">
    <source>
        <dbReference type="ARBA" id="ARBA00022723"/>
    </source>
</evidence>
<dbReference type="AlphaFoldDB" id="B5CRA0"/>
<dbReference type="HOGENOM" id="CLU_065784_0_0_9"/>
<evidence type="ECO:0000313" key="12">
    <source>
        <dbReference type="EMBL" id="EDY32262.1"/>
    </source>
</evidence>
<dbReference type="InterPro" id="IPR011324">
    <property type="entry name" value="Cytotoxic_necrot_fac-like_cat"/>
</dbReference>
<keyword evidence="13" id="KW-1185">Reference proteome</keyword>